<keyword evidence="2" id="KW-1185">Reference proteome</keyword>
<evidence type="ECO:0000313" key="1">
    <source>
        <dbReference type="EMBL" id="GBE58548.1"/>
    </source>
</evidence>
<organism evidence="1 2">
    <name type="scientific">Babesia ovata</name>
    <dbReference type="NCBI Taxonomy" id="189622"/>
    <lineage>
        <taxon>Eukaryota</taxon>
        <taxon>Sar</taxon>
        <taxon>Alveolata</taxon>
        <taxon>Apicomplexa</taxon>
        <taxon>Aconoidasida</taxon>
        <taxon>Piroplasmida</taxon>
        <taxon>Babesiidae</taxon>
        <taxon>Babesia</taxon>
    </lineage>
</organism>
<proteinExistence type="predicted"/>
<protein>
    <submittedName>
        <fullName evidence="1">Uncharacterized protein</fullName>
    </submittedName>
</protein>
<dbReference type="RefSeq" id="XP_028864791.1">
    <property type="nucleotide sequence ID" value="XM_029008958.1"/>
</dbReference>
<name>A0A2H6K6D6_9APIC</name>
<evidence type="ECO:0000313" key="2">
    <source>
        <dbReference type="Proteomes" id="UP000236319"/>
    </source>
</evidence>
<dbReference type="GeneID" id="39872318"/>
<dbReference type="VEuPathDB" id="PiroplasmaDB:BOVATA_000410"/>
<dbReference type="Proteomes" id="UP000236319">
    <property type="component" value="Unassembled WGS sequence"/>
</dbReference>
<gene>
    <name evidence="1" type="ORF">BOVATA_000410</name>
</gene>
<dbReference type="EMBL" id="BDSA01000001">
    <property type="protein sequence ID" value="GBE58548.1"/>
    <property type="molecule type" value="Genomic_DNA"/>
</dbReference>
<dbReference type="AlphaFoldDB" id="A0A2H6K6D6"/>
<reference evidence="1 2" key="1">
    <citation type="journal article" date="2017" name="BMC Genomics">
        <title>Whole-genome assembly of Babesia ovata and comparative genomics between closely related pathogens.</title>
        <authorList>
            <person name="Yamagishi J."/>
            <person name="Asada M."/>
            <person name="Hakimi H."/>
            <person name="Tanaka T.Q."/>
            <person name="Sugimoto C."/>
            <person name="Kawazu S."/>
        </authorList>
    </citation>
    <scope>NUCLEOTIDE SEQUENCE [LARGE SCALE GENOMIC DNA]</scope>
    <source>
        <strain evidence="1 2">Miyake</strain>
    </source>
</reference>
<sequence>MVYSSLTEAPRNLKEGIDWLMALKGTDDENGLKAMSAALYDFLAQQPVGKMELPALEEVKLISKEFLEQKELKYQPFVEDLLGRFNKPMNKNLSGCAKYLDNSDESDHENVVKSRGVKPKDIAKNIVKVVDGCAQFLEKIKNPGQYESAYSSEATWDTSCSKDPEACVVILVGIAPMLYAGLRSLRIASNTTPLSRLGCHNKKIKLVSVLKALGYEEAERRAKMSGSDVFKALKSVSHEMLVTLYDIAGFWAFY</sequence>
<comment type="caution">
    <text evidence="1">The sequence shown here is derived from an EMBL/GenBank/DDBJ whole genome shotgun (WGS) entry which is preliminary data.</text>
</comment>
<accession>A0A2H6K6D6</accession>